<dbReference type="InterPro" id="IPR011006">
    <property type="entry name" value="CheY-like_superfamily"/>
</dbReference>
<evidence type="ECO:0000259" key="6">
    <source>
        <dbReference type="PROSITE" id="PS50043"/>
    </source>
</evidence>
<comment type="caution">
    <text evidence="8">The sequence shown here is derived from an EMBL/GenBank/DDBJ whole genome shotgun (WGS) entry which is preliminary data.</text>
</comment>
<feature type="domain" description="Response regulatory" evidence="7">
    <location>
        <begin position="5"/>
        <end position="123"/>
    </location>
</feature>
<evidence type="ECO:0000256" key="2">
    <source>
        <dbReference type="ARBA" id="ARBA00023015"/>
    </source>
</evidence>
<gene>
    <name evidence="8" type="ORF">ACFQ1M_05820</name>
</gene>
<dbReference type="PROSITE" id="PS50043">
    <property type="entry name" value="HTH_LUXR_2"/>
    <property type="match status" value="1"/>
</dbReference>
<dbReference type="SMART" id="SM00421">
    <property type="entry name" value="HTH_LUXR"/>
    <property type="match status" value="1"/>
</dbReference>
<dbReference type="SUPFAM" id="SSF46894">
    <property type="entry name" value="C-terminal effector domain of the bipartite response regulators"/>
    <property type="match status" value="1"/>
</dbReference>
<dbReference type="RefSeq" id="WP_386405252.1">
    <property type="nucleotide sequence ID" value="NZ_JBHTJH010000004.1"/>
</dbReference>
<dbReference type="EMBL" id="JBHTJH010000004">
    <property type="protein sequence ID" value="MFD0861715.1"/>
    <property type="molecule type" value="Genomic_DNA"/>
</dbReference>
<dbReference type="InterPro" id="IPR039420">
    <property type="entry name" value="WalR-like"/>
</dbReference>
<proteinExistence type="predicted"/>
<dbReference type="InterPro" id="IPR058245">
    <property type="entry name" value="NreC/VraR/RcsB-like_REC"/>
</dbReference>
<evidence type="ECO:0000313" key="9">
    <source>
        <dbReference type="Proteomes" id="UP001596978"/>
    </source>
</evidence>
<evidence type="ECO:0000256" key="3">
    <source>
        <dbReference type="ARBA" id="ARBA00023125"/>
    </source>
</evidence>
<evidence type="ECO:0000313" key="8">
    <source>
        <dbReference type="EMBL" id="MFD0861715.1"/>
    </source>
</evidence>
<evidence type="ECO:0000256" key="1">
    <source>
        <dbReference type="ARBA" id="ARBA00022553"/>
    </source>
</evidence>
<keyword evidence="2" id="KW-0805">Transcription regulation</keyword>
<dbReference type="InterPro" id="IPR000792">
    <property type="entry name" value="Tscrpt_reg_LuxR_C"/>
</dbReference>
<name>A0ABW3CW17_9FLAO</name>
<dbReference type="SUPFAM" id="SSF52172">
    <property type="entry name" value="CheY-like"/>
    <property type="match status" value="1"/>
</dbReference>
<dbReference type="InterPro" id="IPR001789">
    <property type="entry name" value="Sig_transdc_resp-reg_receiver"/>
</dbReference>
<keyword evidence="1 5" id="KW-0597">Phosphoprotein</keyword>
<dbReference type="CDD" id="cd06170">
    <property type="entry name" value="LuxR_C_like"/>
    <property type="match status" value="1"/>
</dbReference>
<keyword evidence="4" id="KW-0804">Transcription</keyword>
<keyword evidence="9" id="KW-1185">Reference proteome</keyword>
<dbReference type="InterPro" id="IPR016032">
    <property type="entry name" value="Sig_transdc_resp-reg_C-effctor"/>
</dbReference>
<dbReference type="Pfam" id="PF00072">
    <property type="entry name" value="Response_reg"/>
    <property type="match status" value="1"/>
</dbReference>
<dbReference type="PANTHER" id="PTHR43214">
    <property type="entry name" value="TWO-COMPONENT RESPONSE REGULATOR"/>
    <property type="match status" value="1"/>
</dbReference>
<reference evidence="9" key="1">
    <citation type="journal article" date="2019" name="Int. J. Syst. Evol. Microbiol.">
        <title>The Global Catalogue of Microorganisms (GCM) 10K type strain sequencing project: providing services to taxonomists for standard genome sequencing and annotation.</title>
        <authorList>
            <consortium name="The Broad Institute Genomics Platform"/>
            <consortium name="The Broad Institute Genome Sequencing Center for Infectious Disease"/>
            <person name="Wu L."/>
            <person name="Ma J."/>
        </authorList>
    </citation>
    <scope>NUCLEOTIDE SEQUENCE [LARGE SCALE GENOMIC DNA]</scope>
    <source>
        <strain evidence="9">CCUG 62952</strain>
    </source>
</reference>
<dbReference type="Pfam" id="PF00196">
    <property type="entry name" value="GerE"/>
    <property type="match status" value="1"/>
</dbReference>
<dbReference type="CDD" id="cd17535">
    <property type="entry name" value="REC_NarL-like"/>
    <property type="match status" value="1"/>
</dbReference>
<feature type="modified residue" description="4-aspartylphosphate" evidence="5">
    <location>
        <position position="58"/>
    </location>
</feature>
<sequence>MRTYSVVIVDDHSLFAQSLQGLINSFDDFQVLYHVKNGKELVQKLESNSNAPDVILLDINMPVMNGIETMEWLKEHRPDQKVIVLSMDDDEETIIRMLRNGARGYLLKDIDPDVFKDALNDSIHKGFYYTDRISKTLLGSLHKEEKGGVKLKERELEFLKLACTEKTYKEIAGDMFLSPKTIDGYREALFEKLQVRSRIGLVLYAIKNEIFKP</sequence>
<dbReference type="SMART" id="SM00448">
    <property type="entry name" value="REC"/>
    <property type="match status" value="1"/>
</dbReference>
<dbReference type="Proteomes" id="UP001596978">
    <property type="component" value="Unassembled WGS sequence"/>
</dbReference>
<protein>
    <submittedName>
        <fullName evidence="8">Response regulator</fullName>
    </submittedName>
</protein>
<dbReference type="Gene3D" id="3.40.50.2300">
    <property type="match status" value="1"/>
</dbReference>
<evidence type="ECO:0000256" key="4">
    <source>
        <dbReference type="ARBA" id="ARBA00023163"/>
    </source>
</evidence>
<organism evidence="8 9">
    <name type="scientific">Sungkyunkwania multivorans</name>
    <dbReference type="NCBI Taxonomy" id="1173618"/>
    <lineage>
        <taxon>Bacteria</taxon>
        <taxon>Pseudomonadati</taxon>
        <taxon>Bacteroidota</taxon>
        <taxon>Flavobacteriia</taxon>
        <taxon>Flavobacteriales</taxon>
        <taxon>Flavobacteriaceae</taxon>
        <taxon>Sungkyunkwania</taxon>
    </lineage>
</organism>
<evidence type="ECO:0000256" key="5">
    <source>
        <dbReference type="PROSITE-ProRule" id="PRU00169"/>
    </source>
</evidence>
<dbReference type="PROSITE" id="PS50110">
    <property type="entry name" value="RESPONSE_REGULATORY"/>
    <property type="match status" value="1"/>
</dbReference>
<feature type="domain" description="HTH luxR-type" evidence="6">
    <location>
        <begin position="144"/>
        <end position="209"/>
    </location>
</feature>
<keyword evidence="3" id="KW-0238">DNA-binding</keyword>
<evidence type="ECO:0000259" key="7">
    <source>
        <dbReference type="PROSITE" id="PS50110"/>
    </source>
</evidence>
<dbReference type="PANTHER" id="PTHR43214:SF41">
    <property type="entry name" value="NITRATE_NITRITE RESPONSE REGULATOR PROTEIN NARP"/>
    <property type="match status" value="1"/>
</dbReference>
<accession>A0ABW3CW17</accession>